<name>G0U3M4_TRYVY</name>
<protein>
    <submittedName>
        <fullName evidence="2">Uncharacterized protein</fullName>
    </submittedName>
</protein>
<keyword evidence="1" id="KW-0812">Transmembrane</keyword>
<reference evidence="2" key="1">
    <citation type="journal article" date="2012" name="Proc. Natl. Acad. Sci. U.S.A.">
        <title>Antigenic diversity is generated by distinct evolutionary mechanisms in African trypanosome species.</title>
        <authorList>
            <person name="Jackson A.P."/>
            <person name="Berry A."/>
            <person name="Aslett M."/>
            <person name="Allison H.C."/>
            <person name="Burton P."/>
            <person name="Vavrova-Anderson J."/>
            <person name="Brown R."/>
            <person name="Browne H."/>
            <person name="Corton N."/>
            <person name="Hauser H."/>
            <person name="Gamble J."/>
            <person name="Gilderthorp R."/>
            <person name="Marcello L."/>
            <person name="McQuillan J."/>
            <person name="Otto T.D."/>
            <person name="Quail M.A."/>
            <person name="Sanders M.J."/>
            <person name="van Tonder A."/>
            <person name="Ginger M.L."/>
            <person name="Field M.C."/>
            <person name="Barry J.D."/>
            <person name="Hertz-Fowler C."/>
            <person name="Berriman M."/>
        </authorList>
    </citation>
    <scope>NUCLEOTIDE SEQUENCE</scope>
    <source>
        <strain evidence="2">Y486</strain>
    </source>
</reference>
<keyword evidence="1" id="KW-0472">Membrane</keyword>
<feature type="transmembrane region" description="Helical" evidence="1">
    <location>
        <begin position="29"/>
        <end position="50"/>
    </location>
</feature>
<gene>
    <name evidence="2" type="ORF">TVY486_0907020</name>
</gene>
<feature type="transmembrane region" description="Helical" evidence="1">
    <location>
        <begin position="56"/>
        <end position="74"/>
    </location>
</feature>
<organism evidence="2">
    <name type="scientific">Trypanosoma vivax (strain Y486)</name>
    <dbReference type="NCBI Taxonomy" id="1055687"/>
    <lineage>
        <taxon>Eukaryota</taxon>
        <taxon>Discoba</taxon>
        <taxon>Euglenozoa</taxon>
        <taxon>Kinetoplastea</taxon>
        <taxon>Metakinetoplastina</taxon>
        <taxon>Trypanosomatida</taxon>
        <taxon>Trypanosomatidae</taxon>
        <taxon>Trypanosoma</taxon>
        <taxon>Duttonella</taxon>
    </lineage>
</organism>
<evidence type="ECO:0000313" key="2">
    <source>
        <dbReference type="EMBL" id="CCC50881.1"/>
    </source>
</evidence>
<feature type="transmembrane region" description="Helical" evidence="1">
    <location>
        <begin position="81"/>
        <end position="101"/>
    </location>
</feature>
<dbReference type="AlphaFoldDB" id="G0U3M4"/>
<accession>G0U3M4</accession>
<dbReference type="EMBL" id="HE573025">
    <property type="protein sequence ID" value="CCC50881.1"/>
    <property type="molecule type" value="Genomic_DNA"/>
</dbReference>
<keyword evidence="1" id="KW-1133">Transmembrane helix</keyword>
<evidence type="ECO:0000256" key="1">
    <source>
        <dbReference type="SAM" id="Phobius"/>
    </source>
</evidence>
<sequence>MMCELSFVRMGRSLCALHYHHHLPYLRHFSVYSPLFMTTPFFLSLFIQMLVGQTPVIASLAMLSSLLFHSSIVIPPHSFSFLFFAFACRPSLLLVSFIFPFF</sequence>
<dbReference type="VEuPathDB" id="TriTrypDB:TvY486_0907020"/>
<proteinExistence type="predicted"/>